<protein>
    <submittedName>
        <fullName evidence="2">Unannotated protein</fullName>
    </submittedName>
</protein>
<dbReference type="SUPFAM" id="SSF103473">
    <property type="entry name" value="MFS general substrate transporter"/>
    <property type="match status" value="1"/>
</dbReference>
<feature type="transmembrane region" description="Helical" evidence="1">
    <location>
        <begin position="73"/>
        <end position="94"/>
    </location>
</feature>
<proteinExistence type="predicted"/>
<dbReference type="InterPro" id="IPR052524">
    <property type="entry name" value="MFS_Cyanate_Porter"/>
</dbReference>
<dbReference type="AlphaFoldDB" id="A0A6J5YR14"/>
<feature type="transmembrane region" description="Helical" evidence="1">
    <location>
        <begin position="299"/>
        <end position="321"/>
    </location>
</feature>
<dbReference type="Pfam" id="PF07690">
    <property type="entry name" value="MFS_1"/>
    <property type="match status" value="1"/>
</dbReference>
<feature type="transmembrane region" description="Helical" evidence="1">
    <location>
        <begin position="274"/>
        <end position="293"/>
    </location>
</feature>
<feature type="transmembrane region" description="Helical" evidence="1">
    <location>
        <begin position="209"/>
        <end position="230"/>
    </location>
</feature>
<name>A0A6J5YR14_9ZZZZ</name>
<dbReference type="CDD" id="cd17339">
    <property type="entry name" value="MFS_NIMT_CynX_like"/>
    <property type="match status" value="1"/>
</dbReference>
<feature type="transmembrane region" description="Helical" evidence="1">
    <location>
        <begin position="100"/>
        <end position="119"/>
    </location>
</feature>
<dbReference type="Gene3D" id="1.20.1250.20">
    <property type="entry name" value="MFS general substrate transporter like domains"/>
    <property type="match status" value="2"/>
</dbReference>
<dbReference type="GO" id="GO:0022857">
    <property type="term" value="F:transmembrane transporter activity"/>
    <property type="evidence" value="ECO:0007669"/>
    <property type="project" value="InterPro"/>
</dbReference>
<feature type="transmembrane region" description="Helical" evidence="1">
    <location>
        <begin position="333"/>
        <end position="355"/>
    </location>
</feature>
<feature type="transmembrane region" description="Helical" evidence="1">
    <location>
        <begin position="46"/>
        <end position="66"/>
    </location>
</feature>
<dbReference type="PANTHER" id="PTHR23523:SF2">
    <property type="entry name" value="2-NITROIMIDAZOLE TRANSPORTER"/>
    <property type="match status" value="1"/>
</dbReference>
<keyword evidence="1" id="KW-1133">Transmembrane helix</keyword>
<evidence type="ECO:0000313" key="2">
    <source>
        <dbReference type="EMBL" id="CAB4331338.1"/>
    </source>
</evidence>
<dbReference type="EMBL" id="CAESAJ010000010">
    <property type="protein sequence ID" value="CAB4331338.1"/>
    <property type="molecule type" value="Genomic_DNA"/>
</dbReference>
<gene>
    <name evidence="2" type="ORF">UFOPK3770_00205</name>
</gene>
<dbReference type="InterPro" id="IPR036259">
    <property type="entry name" value="MFS_trans_sf"/>
</dbReference>
<accession>A0A6J5YR14</accession>
<keyword evidence="1" id="KW-0812">Transmembrane</keyword>
<evidence type="ECO:0000256" key="1">
    <source>
        <dbReference type="SAM" id="Phobius"/>
    </source>
</evidence>
<dbReference type="PANTHER" id="PTHR23523">
    <property type="match status" value="1"/>
</dbReference>
<feature type="transmembrane region" description="Helical" evidence="1">
    <location>
        <begin position="163"/>
        <end position="184"/>
    </location>
</feature>
<feature type="transmembrane region" description="Helical" evidence="1">
    <location>
        <begin position="12"/>
        <end position="34"/>
    </location>
</feature>
<reference evidence="2" key="1">
    <citation type="submission" date="2020-05" db="EMBL/GenBank/DDBJ databases">
        <authorList>
            <person name="Chiriac C."/>
            <person name="Salcher M."/>
            <person name="Ghai R."/>
            <person name="Kavagutti S V."/>
        </authorList>
    </citation>
    <scope>NUCLEOTIDE SEQUENCE</scope>
</reference>
<organism evidence="2">
    <name type="scientific">freshwater metagenome</name>
    <dbReference type="NCBI Taxonomy" id="449393"/>
    <lineage>
        <taxon>unclassified sequences</taxon>
        <taxon>metagenomes</taxon>
        <taxon>ecological metagenomes</taxon>
    </lineage>
</organism>
<dbReference type="InterPro" id="IPR011701">
    <property type="entry name" value="MFS"/>
</dbReference>
<feature type="transmembrane region" description="Helical" evidence="1">
    <location>
        <begin position="242"/>
        <end position="262"/>
    </location>
</feature>
<feature type="transmembrane region" description="Helical" evidence="1">
    <location>
        <begin position="131"/>
        <end position="151"/>
    </location>
</feature>
<feature type="transmembrane region" description="Helical" evidence="1">
    <location>
        <begin position="361"/>
        <end position="383"/>
    </location>
</feature>
<sequence length="395" mass="42367">MENQSAGSTLRQAWPLIAFSLTLRPLVTSVGPVLPEIRDELGMSATQASLLTVLPVICFALGAFIVPRLLTRISPNAGVTIALLLMAFGGHLRLVHHTSWLLVGTVICGFGAAIGNILGGLVTRRDFATKVGLVMGMYVGLMSVTSSAAAMTSFPLAHLAGSWRWSLEVWAALPILVLIGWMYYSHEHQDNKRMLNRPAYRHIARNKMAWWLVIYFGFQSTNFHSLAGWLPSILRDSGIPPTQAGLMVSLMILLGVPAGILVPPLAARSDSQRFLVIATITVSFIGLIGVWQAPTLAPWVWASCLGLGVGSSFPLALTLAITKADTTDAARDLSAFMQSWGYVISAIGPFALGILRDLTGNWSVAVLALVIGTFVQLIAGLIISRPGHIHVSASQ</sequence>
<keyword evidence="1" id="KW-0472">Membrane</keyword>